<comment type="caution">
    <text evidence="1">The sequence shown here is derived from an EMBL/GenBank/DDBJ whole genome shotgun (WGS) entry which is preliminary data.</text>
</comment>
<organism evidence="1 2">
    <name type="scientific">Rhizobium deserti</name>
    <dbReference type="NCBI Taxonomy" id="2547961"/>
    <lineage>
        <taxon>Bacteria</taxon>
        <taxon>Pseudomonadati</taxon>
        <taxon>Pseudomonadota</taxon>
        <taxon>Alphaproteobacteria</taxon>
        <taxon>Hyphomicrobiales</taxon>
        <taxon>Rhizobiaceae</taxon>
        <taxon>Rhizobium/Agrobacterium group</taxon>
        <taxon>Rhizobium</taxon>
    </lineage>
</organism>
<name>A0A4R5UH05_9HYPH</name>
<evidence type="ECO:0000313" key="2">
    <source>
        <dbReference type="Proteomes" id="UP000295238"/>
    </source>
</evidence>
<dbReference type="AlphaFoldDB" id="A0A4R5UH05"/>
<sequence length="72" mass="8112">MIHSHLKQPVDAHTPEQLRLLQRVFDRACEATGIKKNTLQAEGLAATVIKLYNSGIQDEEKLEVMLETITII</sequence>
<accession>A0A4R5UH05</accession>
<dbReference type="EMBL" id="SMTL01000003">
    <property type="protein sequence ID" value="TDK35189.1"/>
    <property type="molecule type" value="Genomic_DNA"/>
</dbReference>
<reference evidence="1 2" key="1">
    <citation type="submission" date="2019-03" db="EMBL/GenBank/DDBJ databases">
        <title>Rhizobium sp. nov., an bacterium isolated from biocrust in Mu Us Desert.</title>
        <authorList>
            <person name="Lixiong L."/>
        </authorList>
    </citation>
    <scope>NUCLEOTIDE SEQUENCE [LARGE SCALE GENOMIC DNA]</scope>
    <source>
        <strain evidence="1 2">SPY-1</strain>
    </source>
</reference>
<gene>
    <name evidence="1" type="ORF">E2F50_13075</name>
</gene>
<proteinExistence type="predicted"/>
<protein>
    <submittedName>
        <fullName evidence="1">Uncharacterized protein</fullName>
    </submittedName>
</protein>
<dbReference type="OrthoDB" id="8400796at2"/>
<dbReference type="Proteomes" id="UP000295238">
    <property type="component" value="Unassembled WGS sequence"/>
</dbReference>
<keyword evidence="2" id="KW-1185">Reference proteome</keyword>
<evidence type="ECO:0000313" key="1">
    <source>
        <dbReference type="EMBL" id="TDK35189.1"/>
    </source>
</evidence>
<dbReference type="RefSeq" id="WP_133316611.1">
    <property type="nucleotide sequence ID" value="NZ_SMTL01000003.1"/>
</dbReference>